<dbReference type="AlphaFoldDB" id="A0A7S7LKH9"/>
<feature type="region of interest" description="Disordered" evidence="1">
    <location>
        <begin position="89"/>
        <end position="169"/>
    </location>
</feature>
<name>A0A7S7LKH9_CRYPV</name>
<dbReference type="VEuPathDB" id="CryptoDB:CPATCC_0030680"/>
<feature type="compositionally biased region" description="Basic and acidic residues" evidence="1">
    <location>
        <begin position="105"/>
        <end position="121"/>
    </location>
</feature>
<feature type="region of interest" description="Disordered" evidence="1">
    <location>
        <begin position="291"/>
        <end position="323"/>
    </location>
</feature>
<evidence type="ECO:0000313" key="2">
    <source>
        <dbReference type="EMBL" id="QOY43217.1"/>
    </source>
</evidence>
<feature type="compositionally biased region" description="Polar residues" evidence="1">
    <location>
        <begin position="123"/>
        <end position="156"/>
    </location>
</feature>
<reference evidence="2 3" key="1">
    <citation type="submission" date="2019-09" db="EMBL/GenBank/DDBJ databases">
        <title>Consistent, comparative and evidence-based genome assembly and annotation for Cryptosporidium parvum, C. hominis and C. tyzzeri.</title>
        <authorList>
            <person name="Baptista R.P."/>
            <person name="Li Y."/>
            <person name="Sateriale A."/>
            <person name="Ansell B."/>
            <person name="Jex A."/>
            <person name="Sanders M."/>
            <person name="Brooks K."/>
            <person name="Tracey A."/>
            <person name="Berriman M."/>
            <person name="Striepen B."/>
            <person name="Cotton J.A."/>
            <person name="Kissinger J.C."/>
        </authorList>
    </citation>
    <scope>NUCLEOTIDE SEQUENCE [LARGE SCALE GENOMIC DNA]</scope>
    <source>
        <strain evidence="2 3">IOWA-ATCC</strain>
    </source>
</reference>
<accession>A0A7S7LKH9</accession>
<proteinExistence type="predicted"/>
<protein>
    <submittedName>
        <fullName evidence="2">Uncharacterized protein</fullName>
    </submittedName>
</protein>
<evidence type="ECO:0000313" key="3">
    <source>
        <dbReference type="Proteomes" id="UP000593906"/>
    </source>
</evidence>
<evidence type="ECO:0000256" key="1">
    <source>
        <dbReference type="SAM" id="MobiDB-lite"/>
    </source>
</evidence>
<feature type="compositionally biased region" description="Polar residues" evidence="1">
    <location>
        <begin position="291"/>
        <end position="308"/>
    </location>
</feature>
<dbReference type="EMBL" id="CP044421">
    <property type="protein sequence ID" value="QOY43217.1"/>
    <property type="molecule type" value="Genomic_DNA"/>
</dbReference>
<dbReference type="Proteomes" id="UP000593906">
    <property type="component" value="Chromosome 2"/>
</dbReference>
<sequence length="391" mass="45278">MENNNPNTKQTEKVGVNGMNFEIRPNWRDNDINEINKYKLSPEKQLEKRTQRVSKNYYKASSEYRNYLESLRSDERVFWSLCRSVSPVNNKSKEKSKARTTNKGKSRDDLNVRTKSYRDSDGTYFQASHETKSNSNYRGRSKKIQNSNFRNASSLPPNLEHEQKSNSNTELEAIDNTKNHKEIDLFLTNVSLQSCIEKYSRQLFNICKMIDFDSEDELINEETYFEEIYYGVSDRVIGECRAKDTNSPIETSMNFVKAKEKSIENRVGIQPNIMNETINETINETASKWSTRLRANSNSNTSPTLDTNSSSKSSSPRKLSKATRSRLLLKERIFSMNPFEVNINGQIETNNRHTDRYNNQISSTENHPITNVIVTQNTHVSKQPFSSLFNM</sequence>
<organism evidence="2 3">
    <name type="scientific">Cryptosporidium parvum</name>
    <dbReference type="NCBI Taxonomy" id="5807"/>
    <lineage>
        <taxon>Eukaryota</taxon>
        <taxon>Sar</taxon>
        <taxon>Alveolata</taxon>
        <taxon>Apicomplexa</taxon>
        <taxon>Conoidasida</taxon>
        <taxon>Coccidia</taxon>
        <taxon>Eucoccidiorida</taxon>
        <taxon>Eimeriorina</taxon>
        <taxon>Cryptosporidiidae</taxon>
        <taxon>Cryptosporidium</taxon>
    </lineage>
</organism>
<gene>
    <name evidence="2" type="ORF">CPATCC_000943</name>
</gene>